<dbReference type="Pfam" id="PF06314">
    <property type="entry name" value="ADC"/>
    <property type="match status" value="1"/>
</dbReference>
<feature type="region of interest" description="Disordered" evidence="1">
    <location>
        <begin position="116"/>
        <end position="188"/>
    </location>
</feature>
<name>A0ABQ3IEB2_9PSEU</name>
<accession>A0ABQ3IEB2</accession>
<keyword evidence="3" id="KW-1185">Reference proteome</keyword>
<comment type="caution">
    <text evidence="2">The sequence shown here is derived from an EMBL/GenBank/DDBJ whole genome shotgun (WGS) entry which is preliminary data.</text>
</comment>
<evidence type="ECO:0000313" key="2">
    <source>
        <dbReference type="EMBL" id="GHE81306.1"/>
    </source>
</evidence>
<evidence type="ECO:0008006" key="4">
    <source>
        <dbReference type="Google" id="ProtNLM"/>
    </source>
</evidence>
<proteinExistence type="predicted"/>
<dbReference type="Gene3D" id="2.40.400.10">
    <property type="entry name" value="Acetoacetate decarboxylase-like"/>
    <property type="match status" value="1"/>
</dbReference>
<dbReference type="InterPro" id="IPR010451">
    <property type="entry name" value="Acetoacetate_decarboxylase"/>
</dbReference>
<evidence type="ECO:0000313" key="3">
    <source>
        <dbReference type="Proteomes" id="UP000605897"/>
    </source>
</evidence>
<sequence>MSSRFEVRLMSDYPPEPWHLRGDMHVSAWVVPVGELPELPPGVRPLTVAGRALVLAAWVDYQPPGVLSYRELMVTVVVRGGLTVTIPHIWVDSPASLAGGRALWHIPKDLAEFTLTEGRDSSAEDRAGGERVPGGAARAGGDSPAGLESSRQAGAGGDQLAGREPGEKARAGGDPVIGPGGGQETWPGFIAGAGAGWDYLAGREPGGKALSGGNPLDRPNLGAEAGAGVESVAGTEPGGEARAGVEPIAGAVFSAEARAGGELLARAEFRRRHVLPLRVPLAFSVLQRGPKRSPVRVAARLGVARSAWRVGAGGPLAFLAGRRPLLSLVARDFRMRFGGGPDSE</sequence>
<organism evidence="2 3">
    <name type="scientific">Amycolatopsis deserti</name>
    <dbReference type="NCBI Taxonomy" id="185696"/>
    <lineage>
        <taxon>Bacteria</taxon>
        <taxon>Bacillati</taxon>
        <taxon>Actinomycetota</taxon>
        <taxon>Actinomycetes</taxon>
        <taxon>Pseudonocardiales</taxon>
        <taxon>Pseudonocardiaceae</taxon>
        <taxon>Amycolatopsis</taxon>
    </lineage>
</organism>
<evidence type="ECO:0000256" key="1">
    <source>
        <dbReference type="SAM" id="MobiDB-lite"/>
    </source>
</evidence>
<feature type="compositionally biased region" description="Basic and acidic residues" evidence="1">
    <location>
        <begin position="116"/>
        <end position="129"/>
    </location>
</feature>
<dbReference type="SUPFAM" id="SSF160104">
    <property type="entry name" value="Acetoacetate decarboxylase-like"/>
    <property type="match status" value="1"/>
</dbReference>
<dbReference type="EMBL" id="BNAU01000001">
    <property type="protein sequence ID" value="GHE81306.1"/>
    <property type="molecule type" value="Genomic_DNA"/>
</dbReference>
<dbReference type="Proteomes" id="UP000605897">
    <property type="component" value="Unassembled WGS sequence"/>
</dbReference>
<gene>
    <name evidence="2" type="ORF">GCM10017786_09600</name>
</gene>
<reference evidence="3" key="1">
    <citation type="journal article" date="2019" name="Int. J. Syst. Evol. Microbiol.">
        <title>The Global Catalogue of Microorganisms (GCM) 10K type strain sequencing project: providing services to taxonomists for standard genome sequencing and annotation.</title>
        <authorList>
            <consortium name="The Broad Institute Genomics Platform"/>
            <consortium name="The Broad Institute Genome Sequencing Center for Infectious Disease"/>
            <person name="Wu L."/>
            <person name="Ma J."/>
        </authorList>
    </citation>
    <scope>NUCLEOTIDE SEQUENCE [LARGE SCALE GENOMIC DNA]</scope>
    <source>
        <strain evidence="3">CGMCC 4.7677</strain>
    </source>
</reference>
<protein>
    <recommendedName>
        <fullName evidence="4">Acetoacetate decarboxylase</fullName>
    </recommendedName>
</protein>
<dbReference type="InterPro" id="IPR023375">
    <property type="entry name" value="ADC_dom_sf"/>
</dbReference>